<dbReference type="SUPFAM" id="SSF48208">
    <property type="entry name" value="Six-hairpin glycosidases"/>
    <property type="match status" value="1"/>
</dbReference>
<sequence length="1049" mass="116120">MTTGDPMYPWQPTEDPAWYLKEDDFHLTREHEIESLFAFSNGYAGCRGSLVEGSRLSDPATFIAGVYDLPLAGEIPVLATVPDWMTLRIAIDGRELAPEETVHHCRRLDLRKAMLWRDFRCRAEPAGQFALGGWRLASLADRHVLAQAGWFRADRRRLRVELRAVMEPRPERPDRVALQWVSRSPLALAGGSAQRLELRTRRTGIRVILASWMRLWPEGGAPLPPQVEESGERLQESWQFEAEPGQVYRFERLVVIYTSRDGGDPVEAATRHLERLAAGGAAAVAEAHVWAWAARWRTADLELRGDPAAQRALRFAAYHLIGAANPDDPRVSIGARALTGAAYKGHVFWDTEIFMLPFFVFTDPAAARALLMYRYHTLPGARAKAAQLGFRGALFAWESTDDGRETTPSVVLGADGKPVRILNGEQEHHVAAAVAYAVWQYWQVTGDDAFLLQAGAEILLETARFWASRGRIEADGLFHIRQVIGPDEYHESVDDNAYTNGMAQWNLERAAELTEFLARRWPEAWAHLAAALRLEPEEPRQWAALARRVYTGFDPETGLFEQFAGFFQLQPVDLKAYPRTVPVDVLLGRARTQASQVIKQADVLMLIHLLWDRFSPAVRAANFRYYEPRTAHGSSLSPAIHACLAARLGDLDRALDYFRQGAEIDLSDQMGNAAGGVHAAALGGLWQAVVFGFAGVSPRPDGLALEPRLPPAWRALAFPLLWRGNRLRIRIYGDELAIANQGNSPVPIRVAGAPEARIEPGSCRRWRRTQGVWREVLDMEARTIILSLDQTPPSAAVLTVALLLAEHLAARTLVVSRDSREALLHRFGDTVPAAAALLPHAAFTPAGADTAAALAAAAERHGTPCMVMPLTDHRGDPLAEALLARVSCPVLLVPELPDPEAWTLRRMILPQDGTPETARALTPALRWAERTGADLLVLHVGCASAAPPRPGAMGTPRYVDQSHHEWPAWGREFLDRLGCLAEQGDTERIGMFFAVGDPGAEILRFAREQRGDLIVLPWRGSLAPDRAATFRQVLRDTPCPVLALPQPNR</sequence>
<dbReference type="SUPFAM" id="SSF52402">
    <property type="entry name" value="Adenine nucleotide alpha hydrolases-like"/>
    <property type="match status" value="2"/>
</dbReference>
<dbReference type="Pfam" id="PF03633">
    <property type="entry name" value="Glyco_hydro_65C"/>
    <property type="match status" value="1"/>
</dbReference>
<name>A0ABP1CAR4_9GAMM</name>
<dbReference type="InterPro" id="IPR006016">
    <property type="entry name" value="UspA"/>
</dbReference>
<evidence type="ECO:0000259" key="3">
    <source>
        <dbReference type="Pfam" id="PF03633"/>
    </source>
</evidence>
<dbReference type="InterPro" id="IPR008928">
    <property type="entry name" value="6-hairpin_glycosidase_sf"/>
</dbReference>
<dbReference type="EMBL" id="OZ026884">
    <property type="protein sequence ID" value="CAL1241369.1"/>
    <property type="molecule type" value="Genomic_DNA"/>
</dbReference>
<accession>A0ABP1CAR4</accession>
<evidence type="ECO:0008006" key="7">
    <source>
        <dbReference type="Google" id="ProtNLM"/>
    </source>
</evidence>
<feature type="domain" description="Glycoside hydrolase family 65 C-terminal" evidence="3">
    <location>
        <begin position="699"/>
        <end position="753"/>
    </location>
</feature>
<protein>
    <recommendedName>
        <fullName evidence="7">Kojibiose phosphorylase</fullName>
    </recommendedName>
</protein>
<dbReference type="SUPFAM" id="SSF74650">
    <property type="entry name" value="Galactose mutarotase-like"/>
    <property type="match status" value="1"/>
</dbReference>
<dbReference type="PANTHER" id="PTHR11051:SF8">
    <property type="entry name" value="PROTEIN-GLUCOSYLGALACTOSYLHYDROXYLYSINE GLUCOSIDASE"/>
    <property type="match status" value="1"/>
</dbReference>
<dbReference type="Gene3D" id="2.70.98.40">
    <property type="entry name" value="Glycoside hydrolase, family 65, N-terminal domain"/>
    <property type="match status" value="1"/>
</dbReference>
<dbReference type="Pfam" id="PF03636">
    <property type="entry name" value="Glyco_hydro_65N"/>
    <property type="match status" value="1"/>
</dbReference>
<dbReference type="Gene3D" id="2.60.420.10">
    <property type="entry name" value="Maltose phosphorylase, domain 3"/>
    <property type="match status" value="1"/>
</dbReference>
<evidence type="ECO:0000259" key="1">
    <source>
        <dbReference type="Pfam" id="PF00582"/>
    </source>
</evidence>
<reference evidence="5 6" key="1">
    <citation type="submission" date="2024-04" db="EMBL/GenBank/DDBJ databases">
        <authorList>
            <person name="Cremers G."/>
        </authorList>
    </citation>
    <scope>NUCLEOTIDE SEQUENCE [LARGE SCALE GENOMIC DNA]</scope>
    <source>
        <strain evidence="5">MeCH1-AG</strain>
    </source>
</reference>
<feature type="domain" description="Glycoside hydrolase family 65 N-terminal" evidence="4">
    <location>
        <begin position="22"/>
        <end position="260"/>
    </location>
</feature>
<dbReference type="InterPro" id="IPR005196">
    <property type="entry name" value="Glyco_hydro_65_N"/>
</dbReference>
<evidence type="ECO:0000259" key="2">
    <source>
        <dbReference type="Pfam" id="PF03632"/>
    </source>
</evidence>
<proteinExistence type="predicted"/>
<dbReference type="Gene3D" id="3.40.50.12370">
    <property type="match status" value="1"/>
</dbReference>
<dbReference type="InterPro" id="IPR005195">
    <property type="entry name" value="Glyco_hydro_65_M"/>
</dbReference>
<dbReference type="InterPro" id="IPR037018">
    <property type="entry name" value="GH65_N"/>
</dbReference>
<dbReference type="Gene3D" id="1.50.10.10">
    <property type="match status" value="1"/>
</dbReference>
<organism evidence="5 6">
    <name type="scientific">Candidatus Methylocalor cossyra</name>
    <dbReference type="NCBI Taxonomy" id="3108543"/>
    <lineage>
        <taxon>Bacteria</taxon>
        <taxon>Pseudomonadati</taxon>
        <taxon>Pseudomonadota</taxon>
        <taxon>Gammaproteobacteria</taxon>
        <taxon>Methylococcales</taxon>
        <taxon>Methylococcaceae</taxon>
        <taxon>Candidatus Methylocalor</taxon>
    </lineage>
</organism>
<feature type="domain" description="UspA" evidence="1">
    <location>
        <begin position="905"/>
        <end position="1044"/>
    </location>
</feature>
<dbReference type="Proteomes" id="UP001497493">
    <property type="component" value="Chromosome"/>
</dbReference>
<dbReference type="Pfam" id="PF03632">
    <property type="entry name" value="Glyco_hydro_65m"/>
    <property type="match status" value="1"/>
</dbReference>
<feature type="domain" description="Glycoside hydrolase family 65 central catalytic" evidence="2">
    <location>
        <begin position="314"/>
        <end position="687"/>
    </location>
</feature>
<evidence type="ECO:0000313" key="5">
    <source>
        <dbReference type="EMBL" id="CAL1241369.1"/>
    </source>
</evidence>
<dbReference type="Pfam" id="PF00582">
    <property type="entry name" value="Usp"/>
    <property type="match status" value="1"/>
</dbReference>
<keyword evidence="6" id="KW-1185">Reference proteome</keyword>
<dbReference type="CDD" id="cd00293">
    <property type="entry name" value="USP-like"/>
    <property type="match status" value="1"/>
</dbReference>
<dbReference type="RefSeq" id="WP_348757893.1">
    <property type="nucleotide sequence ID" value="NZ_OZ026884.1"/>
</dbReference>
<evidence type="ECO:0000259" key="4">
    <source>
        <dbReference type="Pfam" id="PF03636"/>
    </source>
</evidence>
<gene>
    <name evidence="5" type="ORF">MECH1_V1_2593</name>
</gene>
<evidence type="ECO:0000313" key="6">
    <source>
        <dbReference type="Proteomes" id="UP001497493"/>
    </source>
</evidence>
<dbReference type="InterPro" id="IPR005194">
    <property type="entry name" value="Glyco_hydro_65_C"/>
</dbReference>
<dbReference type="InterPro" id="IPR012341">
    <property type="entry name" value="6hp_glycosidase-like_sf"/>
</dbReference>
<dbReference type="PANTHER" id="PTHR11051">
    <property type="entry name" value="GLYCOSYL HYDROLASE-RELATED"/>
    <property type="match status" value="1"/>
</dbReference>
<dbReference type="InterPro" id="IPR011013">
    <property type="entry name" value="Gal_mutarotase_sf_dom"/>
</dbReference>